<protein>
    <submittedName>
        <fullName evidence="2">DUF5082 domain-containing protein</fullName>
    </submittedName>
</protein>
<comment type="caution">
    <text evidence="2">The sequence shown here is derived from an EMBL/GenBank/DDBJ whole genome shotgun (WGS) entry which is preliminary data.</text>
</comment>
<dbReference type="OrthoDB" id="2857147at2"/>
<dbReference type="Proteomes" id="UP000215059">
    <property type="component" value="Unassembled WGS sequence"/>
</dbReference>
<keyword evidence="3" id="KW-1185">Reference proteome</keyword>
<evidence type="ECO:0000256" key="1">
    <source>
        <dbReference type="SAM" id="Coils"/>
    </source>
</evidence>
<evidence type="ECO:0000313" key="3">
    <source>
        <dbReference type="Proteomes" id="UP000215059"/>
    </source>
</evidence>
<keyword evidence="1" id="KW-0175">Coiled coil</keyword>
<proteinExistence type="predicted"/>
<accession>A0A235F5I9</accession>
<dbReference type="InterPro" id="IPR031681">
    <property type="entry name" value="YwqH-like"/>
</dbReference>
<reference evidence="2 3" key="1">
    <citation type="submission" date="2017-07" db="EMBL/GenBank/DDBJ databases">
        <title>Fictibacillus sp. nov. GDSW-R2A3 Genome sequencing and assembly.</title>
        <authorList>
            <person name="Mayilraj S."/>
        </authorList>
    </citation>
    <scope>NUCLEOTIDE SEQUENCE [LARGE SCALE GENOMIC DNA]</scope>
    <source>
        <strain evidence="2 3">GDSW-R2A3</strain>
    </source>
</reference>
<dbReference type="AlphaFoldDB" id="A0A235F5I9"/>
<dbReference type="Pfam" id="PF16888">
    <property type="entry name" value="YwqH-like"/>
    <property type="match status" value="1"/>
</dbReference>
<organism evidence="2 3">
    <name type="scientific">Fictibacillus aquaticus</name>
    <dbReference type="NCBI Taxonomy" id="2021314"/>
    <lineage>
        <taxon>Bacteria</taxon>
        <taxon>Bacillati</taxon>
        <taxon>Bacillota</taxon>
        <taxon>Bacilli</taxon>
        <taxon>Bacillales</taxon>
        <taxon>Fictibacillaceae</taxon>
        <taxon>Fictibacillus</taxon>
    </lineage>
</organism>
<gene>
    <name evidence="2" type="ORF">CGZ90_16265</name>
</gene>
<evidence type="ECO:0000313" key="2">
    <source>
        <dbReference type="EMBL" id="OYD56566.1"/>
    </source>
</evidence>
<dbReference type="EMBL" id="NOII01000011">
    <property type="protein sequence ID" value="OYD56566.1"/>
    <property type="molecule type" value="Genomic_DNA"/>
</dbReference>
<feature type="coiled-coil region" evidence="1">
    <location>
        <begin position="14"/>
        <end position="41"/>
    </location>
</feature>
<sequence>MGFSDSLNDIFRSISSQSAAIDEKINRLQRAKSEISQEQNMSLNEIRRILEPELDELWKGSRANSFEDLREDAYRTISEIVHDDYDDYKQKIDFKIGLLKAERGALDIASGLAHEAGQLLDKGEEAFDELSSKLDDLRKRVF</sequence>
<name>A0A235F5I9_9BACL</name>